<reference evidence="7 8" key="1">
    <citation type="submission" date="2019-10" db="EMBL/GenBank/DDBJ databases">
        <authorList>
            <person name="Palmer J.M."/>
        </authorList>
    </citation>
    <scope>NUCLEOTIDE SEQUENCE [LARGE SCALE GENOMIC DNA]</scope>
    <source>
        <strain evidence="7 8">TWF506</strain>
    </source>
</reference>
<organism evidence="7 8">
    <name type="scientific">Arthrobotrys conoides</name>
    <dbReference type="NCBI Taxonomy" id="74498"/>
    <lineage>
        <taxon>Eukaryota</taxon>
        <taxon>Fungi</taxon>
        <taxon>Dikarya</taxon>
        <taxon>Ascomycota</taxon>
        <taxon>Pezizomycotina</taxon>
        <taxon>Orbiliomycetes</taxon>
        <taxon>Orbiliales</taxon>
        <taxon>Orbiliaceae</taxon>
        <taxon>Arthrobotrys</taxon>
    </lineage>
</organism>
<feature type="transmembrane region" description="Helical" evidence="5">
    <location>
        <begin position="111"/>
        <end position="133"/>
    </location>
</feature>
<protein>
    <recommendedName>
        <fullName evidence="6">CWH43-like N-terminal domain-containing protein</fullName>
    </recommendedName>
</protein>
<dbReference type="PANTHER" id="PTHR21324">
    <property type="entry name" value="FASTING-INDUCIBLE INTEGRAL MEMBRANE PROTEIN TM6P1-RELATED"/>
    <property type="match status" value="1"/>
</dbReference>
<evidence type="ECO:0000256" key="3">
    <source>
        <dbReference type="ARBA" id="ARBA00022989"/>
    </source>
</evidence>
<evidence type="ECO:0000313" key="8">
    <source>
        <dbReference type="Proteomes" id="UP001307849"/>
    </source>
</evidence>
<keyword evidence="3 5" id="KW-1133">Transmembrane helix</keyword>
<dbReference type="InterPro" id="IPR050911">
    <property type="entry name" value="DRAM/TMEM150_Autophagy_Mod"/>
</dbReference>
<dbReference type="EMBL" id="JAVHJM010000007">
    <property type="protein sequence ID" value="KAK6510942.1"/>
    <property type="molecule type" value="Genomic_DNA"/>
</dbReference>
<dbReference type="GO" id="GO:0012505">
    <property type="term" value="C:endomembrane system"/>
    <property type="evidence" value="ECO:0007669"/>
    <property type="project" value="UniProtKB-SubCell"/>
</dbReference>
<feature type="domain" description="CWH43-like N-terminal" evidence="6">
    <location>
        <begin position="18"/>
        <end position="233"/>
    </location>
</feature>
<name>A0AAN8RQQ4_9PEZI</name>
<dbReference type="Pfam" id="PF10277">
    <property type="entry name" value="Frag1"/>
    <property type="match status" value="1"/>
</dbReference>
<evidence type="ECO:0000259" key="6">
    <source>
        <dbReference type="Pfam" id="PF10277"/>
    </source>
</evidence>
<feature type="transmembrane region" description="Helical" evidence="5">
    <location>
        <begin position="20"/>
        <end position="42"/>
    </location>
</feature>
<feature type="transmembrane region" description="Helical" evidence="5">
    <location>
        <begin position="73"/>
        <end position="90"/>
    </location>
</feature>
<gene>
    <name evidence="7" type="ORF">TWF506_010031</name>
</gene>
<keyword evidence="2 5" id="KW-0812">Transmembrane</keyword>
<dbReference type="PANTHER" id="PTHR21324:SF2">
    <property type="entry name" value="EG:22E5.9 PROTEIN"/>
    <property type="match status" value="1"/>
</dbReference>
<feature type="transmembrane region" description="Helical" evidence="5">
    <location>
        <begin position="185"/>
        <end position="203"/>
    </location>
</feature>
<comment type="caution">
    <text evidence="7">The sequence shown here is derived from an EMBL/GenBank/DDBJ whole genome shotgun (WGS) entry which is preliminary data.</text>
</comment>
<dbReference type="GO" id="GO:0005886">
    <property type="term" value="C:plasma membrane"/>
    <property type="evidence" value="ECO:0007669"/>
    <property type="project" value="TreeGrafter"/>
</dbReference>
<dbReference type="Proteomes" id="UP001307849">
    <property type="component" value="Unassembled WGS sequence"/>
</dbReference>
<dbReference type="AlphaFoldDB" id="A0AAN8RQQ4"/>
<comment type="subcellular location">
    <subcellularLocation>
        <location evidence="1">Endomembrane system</location>
        <topology evidence="1">Multi-pass membrane protein</topology>
    </subcellularLocation>
</comment>
<sequence length="256" mass="28307">MSTTTSQAGIRSIRGYISWYWFPTIGSIVWIATLLGLLITWISDGSPYYDSMDPSGQTIAYISDIGADYLKPLFITGSSITSVCFVLSLLGARWLRHRGRILPNTSMAQRVLSIISIVGAAIGGVGLILLAVFDTRRYVTLHRVFLAVFCGGVLISALGTVLEYWRLERNHRTSRVLTISMWTKLAFFVVELGLAVTFGILMRNRKHNAGAIVEWVLGILFTGYLLSFNLDLLPAAKSYTGQFKDVELTPPPTSYA</sequence>
<evidence type="ECO:0000256" key="2">
    <source>
        <dbReference type="ARBA" id="ARBA00022692"/>
    </source>
</evidence>
<accession>A0AAN8RQQ4</accession>
<proteinExistence type="predicted"/>
<dbReference type="InterPro" id="IPR019402">
    <property type="entry name" value="CWH43_N"/>
</dbReference>
<evidence type="ECO:0000256" key="4">
    <source>
        <dbReference type="ARBA" id="ARBA00023136"/>
    </source>
</evidence>
<feature type="transmembrane region" description="Helical" evidence="5">
    <location>
        <begin position="145"/>
        <end position="165"/>
    </location>
</feature>
<evidence type="ECO:0000256" key="5">
    <source>
        <dbReference type="SAM" id="Phobius"/>
    </source>
</evidence>
<feature type="transmembrane region" description="Helical" evidence="5">
    <location>
        <begin position="209"/>
        <end position="228"/>
    </location>
</feature>
<evidence type="ECO:0000313" key="7">
    <source>
        <dbReference type="EMBL" id="KAK6510942.1"/>
    </source>
</evidence>
<evidence type="ECO:0000256" key="1">
    <source>
        <dbReference type="ARBA" id="ARBA00004127"/>
    </source>
</evidence>
<keyword evidence="8" id="KW-1185">Reference proteome</keyword>
<keyword evidence="4 5" id="KW-0472">Membrane</keyword>